<dbReference type="NCBIfam" id="NF011990">
    <property type="entry name" value="PRK15446.2-6"/>
    <property type="match status" value="1"/>
</dbReference>
<dbReference type="PANTHER" id="PTHR43135:SF3">
    <property type="entry name" value="ALPHA-D-RIBOSE 1-METHYLPHOSPHONATE 5-TRIPHOSPHATE DIPHOSPHATASE"/>
    <property type="match status" value="1"/>
</dbReference>
<proteinExistence type="predicted"/>
<dbReference type="Pfam" id="PF01979">
    <property type="entry name" value="Amidohydro_1"/>
    <property type="match status" value="1"/>
</dbReference>
<dbReference type="InterPro" id="IPR011059">
    <property type="entry name" value="Metal-dep_hydrolase_composite"/>
</dbReference>
<gene>
    <name evidence="2" type="ORF">J2S01_002376</name>
</gene>
<name>A0ABT9YC26_9FIRM</name>
<evidence type="ECO:0000259" key="1">
    <source>
        <dbReference type="Pfam" id="PF01979"/>
    </source>
</evidence>
<dbReference type="Gene3D" id="2.30.40.10">
    <property type="entry name" value="Urease, subunit C, domain 1"/>
    <property type="match status" value="1"/>
</dbReference>
<accession>A0ABT9YC26</accession>
<feature type="domain" description="Amidohydrolase-related" evidence="1">
    <location>
        <begin position="212"/>
        <end position="287"/>
    </location>
</feature>
<dbReference type="PANTHER" id="PTHR43135">
    <property type="entry name" value="ALPHA-D-RIBOSE 1-METHYLPHOSPHONATE 5-TRIPHOSPHATE DIPHOSPHATASE"/>
    <property type="match status" value="1"/>
</dbReference>
<organism evidence="2 3">
    <name type="scientific">Pectinatus haikarae</name>
    <dbReference type="NCBI Taxonomy" id="349096"/>
    <lineage>
        <taxon>Bacteria</taxon>
        <taxon>Bacillati</taxon>
        <taxon>Bacillota</taxon>
        <taxon>Negativicutes</taxon>
        <taxon>Selenomonadales</taxon>
        <taxon>Selenomonadaceae</taxon>
        <taxon>Pectinatus</taxon>
    </lineage>
</organism>
<dbReference type="RefSeq" id="WP_307224944.1">
    <property type="nucleotide sequence ID" value="NZ_CP116940.1"/>
</dbReference>
<dbReference type="SUPFAM" id="SSF51556">
    <property type="entry name" value="Metallo-dependent hydrolases"/>
    <property type="match status" value="1"/>
</dbReference>
<keyword evidence="3" id="KW-1185">Reference proteome</keyword>
<comment type="caution">
    <text evidence="2">The sequence shown here is derived from an EMBL/GenBank/DDBJ whole genome shotgun (WGS) entry which is preliminary data.</text>
</comment>
<dbReference type="InterPro" id="IPR051781">
    <property type="entry name" value="Metallo-dep_Hydrolase"/>
</dbReference>
<dbReference type="GO" id="GO:0016787">
    <property type="term" value="F:hydrolase activity"/>
    <property type="evidence" value="ECO:0007669"/>
    <property type="project" value="UniProtKB-KW"/>
</dbReference>
<evidence type="ECO:0000313" key="3">
    <source>
        <dbReference type="Proteomes" id="UP001239167"/>
    </source>
</evidence>
<dbReference type="EC" id="3.6.1.63" evidence="2"/>
<dbReference type="InterPro" id="IPR032466">
    <property type="entry name" value="Metal_Hydrolase"/>
</dbReference>
<keyword evidence="2" id="KW-0378">Hydrolase</keyword>
<dbReference type="EMBL" id="JAUSUE010000019">
    <property type="protein sequence ID" value="MDQ0204644.1"/>
    <property type="molecule type" value="Genomic_DNA"/>
</dbReference>
<sequence>MAGQGITTIYHSFSFANAVNGVRNDKTASEFISRIKALTARYSLIRNKIHLRFEITNFKALALIKNLIDAEVVDLLSFMNHTPGQGQYPTIESYRRYAEKTYNLQDSGDIEQIIKRRQMGQLKADECVEAISIIARQAELPLASHDDDTAEKIMYYCNKGVRLSEFPINLETAAAAKQNGMFVSVGAPNIVRGGSTGHGIRAIDAVSSRNADILCSDYYPAAMLHAVFSLAEQGLSLPEAVVMATYSPAKALNLHQLGSLEEGKIGDVIIVKKHDNIPVVTSTVVDGILVYDMNYRRRSDVDNLKNQVAKGG</sequence>
<protein>
    <submittedName>
        <fullName evidence="2">Alpha-D-ribose 1-methylphosphonate 5-triphosphate diphosphatase</fullName>
        <ecNumber evidence="2">3.6.1.63</ecNumber>
    </submittedName>
</protein>
<reference evidence="2 3" key="1">
    <citation type="submission" date="2023-07" db="EMBL/GenBank/DDBJ databases">
        <title>Genomic Encyclopedia of Type Strains, Phase IV (KMG-IV): sequencing the most valuable type-strain genomes for metagenomic binning, comparative biology and taxonomic classification.</title>
        <authorList>
            <person name="Goeker M."/>
        </authorList>
    </citation>
    <scope>NUCLEOTIDE SEQUENCE [LARGE SCALE GENOMIC DNA]</scope>
    <source>
        <strain evidence="2 3">DSM 16980</strain>
    </source>
</reference>
<evidence type="ECO:0000313" key="2">
    <source>
        <dbReference type="EMBL" id="MDQ0204644.1"/>
    </source>
</evidence>
<dbReference type="Proteomes" id="UP001239167">
    <property type="component" value="Unassembled WGS sequence"/>
</dbReference>
<dbReference type="InterPro" id="IPR006680">
    <property type="entry name" value="Amidohydro-rel"/>
</dbReference>